<keyword evidence="6" id="KW-1185">Reference proteome</keyword>
<dbReference type="InterPro" id="IPR018060">
    <property type="entry name" value="HTH_AraC"/>
</dbReference>
<dbReference type="Gene3D" id="1.10.10.60">
    <property type="entry name" value="Homeodomain-like"/>
    <property type="match status" value="1"/>
</dbReference>
<accession>A0A0N0RQX8</accession>
<reference evidence="5 6" key="1">
    <citation type="submission" date="2015-08" db="EMBL/GenBank/DDBJ databases">
        <title>Whole genome sequence of Flavobacterium akiainvivens IK-1T, from decaying Wikstroemia oahuensis, an endemic Hawaiian shrub.</title>
        <authorList>
            <person name="Wan X."/>
            <person name="Hou S."/>
            <person name="Saito J."/>
            <person name="Donachie S."/>
        </authorList>
    </citation>
    <scope>NUCLEOTIDE SEQUENCE [LARGE SCALE GENOMIC DNA]</scope>
    <source>
        <strain evidence="5 6">IK-1</strain>
    </source>
</reference>
<dbReference type="RefSeq" id="WP_054408960.1">
    <property type="nucleotide sequence ID" value="NZ_FOYA01000005.1"/>
</dbReference>
<dbReference type="PROSITE" id="PS01124">
    <property type="entry name" value="HTH_ARAC_FAMILY_2"/>
    <property type="match status" value="1"/>
</dbReference>
<dbReference type="EMBL" id="LIYD01000005">
    <property type="protein sequence ID" value="KOS07306.1"/>
    <property type="molecule type" value="Genomic_DNA"/>
</dbReference>
<organism evidence="5 6">
    <name type="scientific">Flavobacterium akiainvivens</name>
    <dbReference type="NCBI Taxonomy" id="1202724"/>
    <lineage>
        <taxon>Bacteria</taxon>
        <taxon>Pseudomonadati</taxon>
        <taxon>Bacteroidota</taxon>
        <taxon>Flavobacteriia</taxon>
        <taxon>Flavobacteriales</taxon>
        <taxon>Flavobacteriaceae</taxon>
        <taxon>Flavobacterium</taxon>
    </lineage>
</organism>
<keyword evidence="3" id="KW-0804">Transcription</keyword>
<dbReference type="GO" id="GO:0043565">
    <property type="term" value="F:sequence-specific DNA binding"/>
    <property type="evidence" value="ECO:0007669"/>
    <property type="project" value="InterPro"/>
</dbReference>
<protein>
    <submittedName>
        <fullName evidence="5">AraC family transcriptional regulator</fullName>
    </submittedName>
</protein>
<dbReference type="OrthoDB" id="2600165at2"/>
<evidence type="ECO:0000256" key="3">
    <source>
        <dbReference type="ARBA" id="ARBA00023163"/>
    </source>
</evidence>
<evidence type="ECO:0000256" key="1">
    <source>
        <dbReference type="ARBA" id="ARBA00023015"/>
    </source>
</evidence>
<name>A0A0N0RQX8_9FLAO</name>
<dbReference type="PANTHER" id="PTHR43280">
    <property type="entry name" value="ARAC-FAMILY TRANSCRIPTIONAL REGULATOR"/>
    <property type="match status" value="1"/>
</dbReference>
<dbReference type="GO" id="GO:0003700">
    <property type="term" value="F:DNA-binding transcription factor activity"/>
    <property type="evidence" value="ECO:0007669"/>
    <property type="project" value="InterPro"/>
</dbReference>
<dbReference type="STRING" id="1202724.AM493_15615"/>
<keyword evidence="2" id="KW-0238">DNA-binding</keyword>
<dbReference type="Pfam" id="PF12833">
    <property type="entry name" value="HTH_18"/>
    <property type="match status" value="1"/>
</dbReference>
<dbReference type="Proteomes" id="UP000037755">
    <property type="component" value="Unassembled WGS sequence"/>
</dbReference>
<dbReference type="AlphaFoldDB" id="A0A0N0RQX8"/>
<comment type="caution">
    <text evidence="5">The sequence shown here is derived from an EMBL/GenBank/DDBJ whole genome shotgun (WGS) entry which is preliminary data.</text>
</comment>
<keyword evidence="1" id="KW-0805">Transcription regulation</keyword>
<evidence type="ECO:0000313" key="6">
    <source>
        <dbReference type="Proteomes" id="UP000037755"/>
    </source>
</evidence>
<dbReference type="PATRIC" id="fig|1202724.3.peg.3245"/>
<dbReference type="InterPro" id="IPR009057">
    <property type="entry name" value="Homeodomain-like_sf"/>
</dbReference>
<dbReference type="SMART" id="SM00342">
    <property type="entry name" value="HTH_ARAC"/>
    <property type="match status" value="1"/>
</dbReference>
<evidence type="ECO:0000259" key="4">
    <source>
        <dbReference type="PROSITE" id="PS01124"/>
    </source>
</evidence>
<dbReference type="SUPFAM" id="SSF46689">
    <property type="entry name" value="Homeodomain-like"/>
    <property type="match status" value="1"/>
</dbReference>
<feature type="domain" description="HTH araC/xylS-type" evidence="4">
    <location>
        <begin position="197"/>
        <end position="302"/>
    </location>
</feature>
<evidence type="ECO:0000256" key="2">
    <source>
        <dbReference type="ARBA" id="ARBA00023125"/>
    </source>
</evidence>
<evidence type="ECO:0000313" key="5">
    <source>
        <dbReference type="EMBL" id="KOS07306.1"/>
    </source>
</evidence>
<proteinExistence type="predicted"/>
<sequence length="304" mass="34789">MKKQDTPPVKISAIPQLHQLLGMPGPRHPLVSLVDNAEMNIARNNLVGHYIFDFYKISYKKSVSGRMGYGQGFYDFNEGGLVFTAPGQIIYVADDAEYDGASLLFHADFIRNSPLGQQIKKYGFFSYETHESLFLSESEKTIMLGVMENIKHELAANIDDFSQDVLLSYIELLLNYSNRFYRRQFITHKTVSHDLLTRMDQLLESYFGNEDTLNHGLPTVEYLAGQLSLSPRYLSDMLRSLTGLSAQQHIHEKLMEKAKQYLAATTLSVAQIAYQLGFERPQSFNKLFKKKARVSPLEYRQTFN</sequence>
<gene>
    <name evidence="5" type="ORF">AM493_15615</name>
</gene>
<dbReference type="PANTHER" id="PTHR43280:SF32">
    <property type="entry name" value="TRANSCRIPTIONAL REGULATORY PROTEIN"/>
    <property type="match status" value="1"/>
</dbReference>